<dbReference type="PANTHER" id="PTHR45766">
    <property type="entry name" value="DNA ANNEALING HELICASE AND ENDONUCLEASE ZRANB3 FAMILY MEMBER"/>
    <property type="match status" value="1"/>
</dbReference>
<dbReference type="InterPro" id="IPR001650">
    <property type="entry name" value="Helicase_C-like"/>
</dbReference>
<dbReference type="InterPro" id="IPR038718">
    <property type="entry name" value="SNF2-like_sf"/>
</dbReference>
<evidence type="ECO:0000313" key="5">
    <source>
        <dbReference type="Proteomes" id="UP000586254"/>
    </source>
</evidence>
<evidence type="ECO:0000313" key="4">
    <source>
        <dbReference type="EMBL" id="NZA37184.1"/>
    </source>
</evidence>
<keyword evidence="4" id="KW-0067">ATP-binding</keyword>
<dbReference type="InterPro" id="IPR014001">
    <property type="entry name" value="Helicase_ATP-bd"/>
</dbReference>
<sequence>MSLKSRGAALLMEMGTGKSLTSIAITGALSQAGSIQRVLIVAPLSILGVWEEEFQKFAAFPYALAVLSGSSTKKLDTLRHMNGTALQVVVVNYESAWRLEKALTTWHPDLIIADEGHKIKTHNIAASKAMHRMGAKASYRLLLTGTVITNKAIDVFSQYKFLNPAIYGNSFYAFRNRYFDMVGYGNHTPVLKKSMEGELTEKLHSISYRATKAECLDLPETTDVIRQIELEPAALRIYRGLVKESYAELAGGEVTATNILTRLLRLSQLTGGFLGNDETAAVEQVSAAKLSALEDILDGAVAEGKKLVIIARFIPEIKAICKLLEKRGLGYSCITGEVKDRNEQVARFQKEPEVMAFVGQIATAGLGITLTAASTMVFYSLDYSMSNFEQTKARIHRVGQRMPCTYLYLVARGTVDEKVLAALESKADLARTLVDDYRSGRNPFAA</sequence>
<dbReference type="GO" id="GO:0005524">
    <property type="term" value="F:ATP binding"/>
    <property type="evidence" value="ECO:0007669"/>
    <property type="project" value="InterPro"/>
</dbReference>
<dbReference type="Pfam" id="PF00271">
    <property type="entry name" value="Helicase_C"/>
    <property type="match status" value="1"/>
</dbReference>
<dbReference type="PROSITE" id="PS51194">
    <property type="entry name" value="HELICASE_CTER"/>
    <property type="match status" value="1"/>
</dbReference>
<dbReference type="GO" id="GO:0031297">
    <property type="term" value="P:replication fork processing"/>
    <property type="evidence" value="ECO:0007669"/>
    <property type="project" value="TreeGrafter"/>
</dbReference>
<proteinExistence type="predicted"/>
<dbReference type="PROSITE" id="PS51192">
    <property type="entry name" value="HELICASE_ATP_BIND_1"/>
    <property type="match status" value="1"/>
</dbReference>
<dbReference type="Pfam" id="PF00176">
    <property type="entry name" value="SNF2-rel_dom"/>
    <property type="match status" value="1"/>
</dbReference>
<dbReference type="CDD" id="cd18793">
    <property type="entry name" value="SF2_C_SNF"/>
    <property type="match status" value="1"/>
</dbReference>
<dbReference type="Proteomes" id="UP000586254">
    <property type="component" value="Unassembled WGS sequence"/>
</dbReference>
<evidence type="ECO:0000259" key="2">
    <source>
        <dbReference type="PROSITE" id="PS51192"/>
    </source>
</evidence>
<dbReference type="GO" id="GO:0004386">
    <property type="term" value="F:helicase activity"/>
    <property type="evidence" value="ECO:0007669"/>
    <property type="project" value="UniProtKB-KW"/>
</dbReference>
<dbReference type="EMBL" id="JACCKS010000003">
    <property type="protein sequence ID" value="NZA37184.1"/>
    <property type="molecule type" value="Genomic_DNA"/>
</dbReference>
<keyword evidence="4" id="KW-0547">Nucleotide-binding</keyword>
<protein>
    <submittedName>
        <fullName evidence="4">DEAD/DEAH box helicase</fullName>
    </submittedName>
</protein>
<gene>
    <name evidence="4" type="ORF">H0N91_03265</name>
</gene>
<dbReference type="InterPro" id="IPR049730">
    <property type="entry name" value="SNF2/RAD54-like_C"/>
</dbReference>
<dbReference type="SMART" id="SM00487">
    <property type="entry name" value="DEXDc"/>
    <property type="match status" value="1"/>
</dbReference>
<dbReference type="GO" id="GO:0006281">
    <property type="term" value="P:DNA repair"/>
    <property type="evidence" value="ECO:0007669"/>
    <property type="project" value="TreeGrafter"/>
</dbReference>
<dbReference type="SMART" id="SM00490">
    <property type="entry name" value="HELICc"/>
    <property type="match status" value="1"/>
</dbReference>
<name>A0A853JKP4_9FIRM</name>
<dbReference type="RefSeq" id="WP_180492927.1">
    <property type="nucleotide sequence ID" value="NZ_JACCKS010000003.1"/>
</dbReference>
<accession>A0A853JKP4</accession>
<keyword evidence="1" id="KW-0378">Hydrolase</keyword>
<keyword evidence="4" id="KW-0347">Helicase</keyword>
<evidence type="ECO:0000256" key="1">
    <source>
        <dbReference type="ARBA" id="ARBA00022801"/>
    </source>
</evidence>
<feature type="domain" description="Helicase ATP-binding" evidence="2">
    <location>
        <begin position="1"/>
        <end position="165"/>
    </location>
</feature>
<comment type="caution">
    <text evidence="4">The sequence shown here is derived from an EMBL/GenBank/DDBJ whole genome shotgun (WGS) entry which is preliminary data.</text>
</comment>
<dbReference type="PANTHER" id="PTHR45766:SF6">
    <property type="entry name" value="SWI_SNF-RELATED MATRIX-ASSOCIATED ACTIN-DEPENDENT REGULATOR OF CHROMATIN SUBFAMILY A-LIKE PROTEIN 1"/>
    <property type="match status" value="1"/>
</dbReference>
<feature type="domain" description="Helicase C-terminal" evidence="3">
    <location>
        <begin position="292"/>
        <end position="445"/>
    </location>
</feature>
<dbReference type="InterPro" id="IPR000330">
    <property type="entry name" value="SNF2_N"/>
</dbReference>
<dbReference type="SUPFAM" id="SSF52540">
    <property type="entry name" value="P-loop containing nucleoside triphosphate hydrolases"/>
    <property type="match status" value="2"/>
</dbReference>
<dbReference type="GO" id="GO:0016787">
    <property type="term" value="F:hydrolase activity"/>
    <property type="evidence" value="ECO:0007669"/>
    <property type="project" value="UniProtKB-KW"/>
</dbReference>
<dbReference type="InterPro" id="IPR027417">
    <property type="entry name" value="P-loop_NTPase"/>
</dbReference>
<organism evidence="4 5">
    <name type="scientific">Eubacterium callanderi</name>
    <dbReference type="NCBI Taxonomy" id="53442"/>
    <lineage>
        <taxon>Bacteria</taxon>
        <taxon>Bacillati</taxon>
        <taxon>Bacillota</taxon>
        <taxon>Clostridia</taxon>
        <taxon>Eubacteriales</taxon>
        <taxon>Eubacteriaceae</taxon>
        <taxon>Eubacterium</taxon>
    </lineage>
</organism>
<evidence type="ECO:0000259" key="3">
    <source>
        <dbReference type="PROSITE" id="PS51194"/>
    </source>
</evidence>
<dbReference type="Gene3D" id="3.40.50.300">
    <property type="entry name" value="P-loop containing nucleotide triphosphate hydrolases"/>
    <property type="match status" value="1"/>
</dbReference>
<reference evidence="4 5" key="1">
    <citation type="submission" date="2020-07" db="EMBL/GenBank/DDBJ databases">
        <title>Organ Donor 1.</title>
        <authorList>
            <person name="Marsh A.J."/>
            <person name="Azcarate-Peril M.A."/>
        </authorList>
    </citation>
    <scope>NUCLEOTIDE SEQUENCE [LARGE SCALE GENOMIC DNA]</scope>
    <source>
        <strain evidence="4 5">AMC0717</strain>
    </source>
</reference>
<dbReference type="Gene3D" id="3.40.50.10810">
    <property type="entry name" value="Tandem AAA-ATPase domain"/>
    <property type="match status" value="1"/>
</dbReference>
<dbReference type="AlphaFoldDB" id="A0A853JKP4"/>